<evidence type="ECO:0000313" key="2">
    <source>
        <dbReference type="Proteomes" id="UP001163603"/>
    </source>
</evidence>
<dbReference type="Proteomes" id="UP001163603">
    <property type="component" value="Chromosome 10"/>
</dbReference>
<reference evidence="2" key="1">
    <citation type="journal article" date="2023" name="G3 (Bethesda)">
        <title>Genome assembly and association tests identify interacting loci associated with vigor, precocity, and sex in interspecific pistachio rootstocks.</title>
        <authorList>
            <person name="Palmer W."/>
            <person name="Jacygrad E."/>
            <person name="Sagayaradj S."/>
            <person name="Cavanaugh K."/>
            <person name="Han R."/>
            <person name="Bertier L."/>
            <person name="Beede B."/>
            <person name="Kafkas S."/>
            <person name="Golino D."/>
            <person name="Preece J."/>
            <person name="Michelmore R."/>
        </authorList>
    </citation>
    <scope>NUCLEOTIDE SEQUENCE [LARGE SCALE GENOMIC DNA]</scope>
</reference>
<keyword evidence="2" id="KW-1185">Reference proteome</keyword>
<accession>A0ACC0XYC6</accession>
<proteinExistence type="predicted"/>
<comment type="caution">
    <text evidence="1">The sequence shown here is derived from an EMBL/GenBank/DDBJ whole genome shotgun (WGS) entry which is preliminary data.</text>
</comment>
<gene>
    <name evidence="1" type="ORF">Pint_07738</name>
</gene>
<evidence type="ECO:0000313" key="1">
    <source>
        <dbReference type="EMBL" id="KAJ0025869.1"/>
    </source>
</evidence>
<protein>
    <submittedName>
        <fullName evidence="1">Uncharacterized protein</fullName>
    </submittedName>
</protein>
<sequence length="48" mass="5329">MVDVKQDLLLIFVEVVKPIAALIHISSLNFAFRISLMTIISDPSSQNT</sequence>
<organism evidence="1 2">
    <name type="scientific">Pistacia integerrima</name>
    <dbReference type="NCBI Taxonomy" id="434235"/>
    <lineage>
        <taxon>Eukaryota</taxon>
        <taxon>Viridiplantae</taxon>
        <taxon>Streptophyta</taxon>
        <taxon>Embryophyta</taxon>
        <taxon>Tracheophyta</taxon>
        <taxon>Spermatophyta</taxon>
        <taxon>Magnoliopsida</taxon>
        <taxon>eudicotyledons</taxon>
        <taxon>Gunneridae</taxon>
        <taxon>Pentapetalae</taxon>
        <taxon>rosids</taxon>
        <taxon>malvids</taxon>
        <taxon>Sapindales</taxon>
        <taxon>Anacardiaceae</taxon>
        <taxon>Pistacia</taxon>
    </lineage>
</organism>
<name>A0ACC0XYC6_9ROSI</name>
<dbReference type="EMBL" id="CM047745">
    <property type="protein sequence ID" value="KAJ0025869.1"/>
    <property type="molecule type" value="Genomic_DNA"/>
</dbReference>